<dbReference type="AlphaFoldDB" id="A0A194VT46"/>
<proteinExistence type="predicted"/>
<dbReference type="Proteomes" id="UP000078559">
    <property type="component" value="Chromosome 3"/>
</dbReference>
<evidence type="ECO:0000313" key="1">
    <source>
        <dbReference type="EMBL" id="KUI67374.1"/>
    </source>
</evidence>
<dbReference type="SMR" id="A0A194VT46"/>
<dbReference type="GO" id="GO:0019171">
    <property type="term" value="F:(3R)-hydroxyacyl-[acyl-carrier-protein] dehydratase activity"/>
    <property type="evidence" value="ECO:0007669"/>
    <property type="project" value="TreeGrafter"/>
</dbReference>
<dbReference type="EMBL" id="CM003100">
    <property type="protein sequence ID" value="KUI67374.1"/>
    <property type="molecule type" value="Genomic_DNA"/>
</dbReference>
<gene>
    <name evidence="1" type="ORF">VM1G_02754</name>
</gene>
<dbReference type="SUPFAM" id="SSF54637">
    <property type="entry name" value="Thioesterase/thiol ester dehydrase-isomerase"/>
    <property type="match status" value="1"/>
</dbReference>
<dbReference type="GO" id="GO:0005739">
    <property type="term" value="C:mitochondrion"/>
    <property type="evidence" value="ECO:0007669"/>
    <property type="project" value="TreeGrafter"/>
</dbReference>
<dbReference type="PANTHER" id="PTHR28152:SF2">
    <property type="entry name" value="N-TERMINAL OF MAOC-LIKE DEHYDRATASE DOMAIN-CONTAINING PROTEIN"/>
    <property type="match status" value="1"/>
</dbReference>
<accession>A0A194VT46</accession>
<dbReference type="PANTHER" id="PTHR28152">
    <property type="entry name" value="HYDROXYACYL-THIOESTER DEHYDRATASE TYPE 2, MITOCHONDRIAL"/>
    <property type="match status" value="1"/>
</dbReference>
<dbReference type="OrthoDB" id="3257538at2759"/>
<organism evidence="1 2">
    <name type="scientific">Cytospora mali</name>
    <name type="common">Apple Valsa canker fungus</name>
    <name type="synonym">Valsa mali</name>
    <dbReference type="NCBI Taxonomy" id="578113"/>
    <lineage>
        <taxon>Eukaryota</taxon>
        <taxon>Fungi</taxon>
        <taxon>Dikarya</taxon>
        <taxon>Ascomycota</taxon>
        <taxon>Pezizomycotina</taxon>
        <taxon>Sordariomycetes</taxon>
        <taxon>Sordariomycetidae</taxon>
        <taxon>Diaporthales</taxon>
        <taxon>Cytosporaceae</taxon>
        <taxon>Cytospora</taxon>
    </lineage>
</organism>
<evidence type="ECO:0000313" key="2">
    <source>
        <dbReference type="Proteomes" id="UP000078559"/>
    </source>
</evidence>
<keyword evidence="2" id="KW-1185">Reference proteome</keyword>
<name>A0A194VT46_CYTMA</name>
<dbReference type="FunFam" id="3.10.129.10:FF:000103">
    <property type="entry name" value="WGS project CABT00000000 data, contig 2.1"/>
    <property type="match status" value="1"/>
</dbReference>
<dbReference type="Gene3D" id="3.10.129.10">
    <property type="entry name" value="Hotdog Thioesterase"/>
    <property type="match status" value="1"/>
</dbReference>
<reference evidence="1" key="1">
    <citation type="submission" date="2014-12" db="EMBL/GenBank/DDBJ databases">
        <title>Genome Sequence of Valsa Canker Pathogens Uncovers a Specific Adaption of Colonization on Woody Bark.</title>
        <authorList>
            <person name="Yin Z."/>
            <person name="Liu H."/>
            <person name="Gao X."/>
            <person name="Li Z."/>
            <person name="Song N."/>
            <person name="Ke X."/>
            <person name="Dai Q."/>
            <person name="Wu Y."/>
            <person name="Sun Y."/>
            <person name="Xu J.-R."/>
            <person name="Kang Z.K."/>
            <person name="Wang L."/>
            <person name="Huang L."/>
        </authorList>
    </citation>
    <scope>NUCLEOTIDE SEQUENCE [LARGE SCALE GENOMIC DNA]</scope>
    <source>
        <strain evidence="1">03-8</strain>
    </source>
</reference>
<sequence length="356" mass="39770">MAAALRSPIIPPPCLLRHARRGVPSRSLTTTTATDAAQQMQRTFKNQTKTYRQTLDGHQLQKLSLTLNRPYLHPDLDITSKPPPNGTPLPPGYHLVYFAPAAVEANLAADGTDRTFNAPAPFARRMWAGGRMRWTPGVPLRVGEDVEERTRFVGATAKRSRDGGEMVLVDVEKELWGSEGLALVDRRSWVFRPPARRTEMPVVKDEAEAGRIVEDGAGRRSSVEDVRGMNDTGVLERRFKWSPVALFRFSALTFNAHMIHYSESWTRNMEGHPDVVVHGPLNLICMMDYFRDVHGKEAREVSYRALSPLYAGDEYSIRTAFTEDSEEDAEEGKAWDIVVAKGAKVCMKGTIYADSG</sequence>
<protein>
    <submittedName>
        <fullName evidence="1">Mesaconyl-C(4)-CoA hydratase</fullName>
    </submittedName>
</protein>
<dbReference type="InterPro" id="IPR052741">
    <property type="entry name" value="Mitochondrial_HTD2"/>
</dbReference>
<dbReference type="InterPro" id="IPR029069">
    <property type="entry name" value="HotDog_dom_sf"/>
</dbReference>